<dbReference type="eggNOG" id="ENOG5031H9N">
    <property type="taxonomic scope" value="Bacteria"/>
</dbReference>
<keyword evidence="1" id="KW-0812">Transmembrane</keyword>
<keyword evidence="1" id="KW-1133">Transmembrane helix</keyword>
<accession>A0A087BHZ1</accession>
<organism evidence="2 3">
    <name type="scientific">Bifidobacterium merycicum</name>
    <dbReference type="NCBI Taxonomy" id="78345"/>
    <lineage>
        <taxon>Bacteria</taxon>
        <taxon>Bacillati</taxon>
        <taxon>Actinomycetota</taxon>
        <taxon>Actinomycetes</taxon>
        <taxon>Bifidobacteriales</taxon>
        <taxon>Bifidobacteriaceae</taxon>
        <taxon>Bifidobacterium</taxon>
    </lineage>
</organism>
<sequence>MNRECEAGVSGVVRRMRRGLRAGCGAGRRTVFPARRGERGVSMVELMVALFIFMMISGIFLTSIIQFLHTTTTDAIRTRSASEIATATQRIDRYVRYASAMEYDDAAQRVTMLMSGETAGKQRCVVLQYDEAAWANGTVNTYGKLVLKTKDAGAASWSSNVVLGSLMNHSSSSGVTSDDSLFGAQMFSLDGTKKVLTFSPVAGSYSGGKPITSNVTTTFTARNVKATNPTPDFSVCS</sequence>
<protein>
    <recommendedName>
        <fullName evidence="4">Prepilin-type N-terminal cleavage/methylation domain-containing protein</fullName>
    </recommendedName>
</protein>
<name>A0A087BHZ1_9BIFI</name>
<feature type="transmembrane region" description="Helical" evidence="1">
    <location>
        <begin position="46"/>
        <end position="68"/>
    </location>
</feature>
<dbReference type="AlphaFoldDB" id="A0A087BHZ1"/>
<gene>
    <name evidence="2" type="ORF">BMERY_0049</name>
</gene>
<keyword evidence="1" id="KW-0472">Membrane</keyword>
<evidence type="ECO:0000313" key="3">
    <source>
        <dbReference type="Proteomes" id="UP000029060"/>
    </source>
</evidence>
<dbReference type="InterPro" id="IPR012902">
    <property type="entry name" value="N_methyl_site"/>
</dbReference>
<dbReference type="EMBL" id="JGZC01000005">
    <property type="protein sequence ID" value="KFI70641.1"/>
    <property type="molecule type" value="Genomic_DNA"/>
</dbReference>
<evidence type="ECO:0000313" key="2">
    <source>
        <dbReference type="EMBL" id="KFI70641.1"/>
    </source>
</evidence>
<evidence type="ECO:0008006" key="4">
    <source>
        <dbReference type="Google" id="ProtNLM"/>
    </source>
</evidence>
<reference evidence="2 3" key="1">
    <citation type="submission" date="2014-03" db="EMBL/GenBank/DDBJ databases">
        <title>Genomics of Bifidobacteria.</title>
        <authorList>
            <person name="Ventura M."/>
            <person name="Milani C."/>
            <person name="Lugli G.A."/>
        </authorList>
    </citation>
    <scope>NUCLEOTIDE SEQUENCE [LARGE SCALE GENOMIC DNA]</scope>
    <source>
        <strain evidence="2 3">LMG 11341</strain>
    </source>
</reference>
<comment type="caution">
    <text evidence="2">The sequence shown here is derived from an EMBL/GenBank/DDBJ whole genome shotgun (WGS) entry which is preliminary data.</text>
</comment>
<dbReference type="Pfam" id="PF07963">
    <property type="entry name" value="N_methyl"/>
    <property type="match status" value="1"/>
</dbReference>
<evidence type="ECO:0000256" key="1">
    <source>
        <dbReference type="SAM" id="Phobius"/>
    </source>
</evidence>
<dbReference type="Proteomes" id="UP000029060">
    <property type="component" value="Unassembled WGS sequence"/>
</dbReference>
<dbReference type="STRING" id="78345.BMERY_0049"/>
<keyword evidence="3" id="KW-1185">Reference proteome</keyword>
<proteinExistence type="predicted"/>